<feature type="compositionally biased region" description="Basic and acidic residues" evidence="2">
    <location>
        <begin position="512"/>
        <end position="527"/>
    </location>
</feature>
<dbReference type="Pfam" id="PF00221">
    <property type="entry name" value="Lyase_aromatic"/>
    <property type="match status" value="1"/>
</dbReference>
<name>A0A9Q3BJC0_9BASI</name>
<organism evidence="4 5">
    <name type="scientific">Austropuccinia psidii MF-1</name>
    <dbReference type="NCBI Taxonomy" id="1389203"/>
    <lineage>
        <taxon>Eukaryota</taxon>
        <taxon>Fungi</taxon>
        <taxon>Dikarya</taxon>
        <taxon>Basidiomycota</taxon>
        <taxon>Pucciniomycotina</taxon>
        <taxon>Pucciniomycetes</taxon>
        <taxon>Pucciniales</taxon>
        <taxon>Sphaerophragmiaceae</taxon>
        <taxon>Austropuccinia</taxon>
    </lineage>
</organism>
<sequence length="1758" mass="197034">GIAKPTKDARRRLTRHIETYVKRGLLEKVMIFDMNGHAPCIRLTDLGEASMKIKTPNRHELMLPNSQSELDEQLCLLPFTRSIGQTIFSIVQQSGQGGIIYKDLCSRLNDIEVRTAEQILTKLEREQPPSHLSDLKVASVLESSGREKRVRWFSAEGLKLRCKAADIPLPNGFTDMQSDDMGGFMKIDSSCIDRTFYQNASQLHGIFVAQPKANWGGSTKRSAPSSGIHGRPRKYPRSSTTVEKKLKNKELEGVEPGIDKKACAVNHESLDAIPSNFLDSGRNTPNPSELTLPLPPATPTTAFNKRDAESPELPEQAKRMRTELPTIPPTHSTQVLTLSEPVQPLLIPQAEDLPSCQNTNDVAVENNSTIPSSDEALNPVEDLAPPVIRIVRQNLTTLSREYHLLEAIKFAGGIVEKSHELSKAARDLVGGGNQGGISDLMDSRTLNIALHFLERRGEIKSTAVLLTDAVGAISHRKVLYLPDISLDGPEMTAWLENLKLRSKSHSKCTSNKSEDKVGTDVTPRHITDNPNSNQSSMPNGLGIDDEALHIAFSNQWRCVAQLYGFVWGKVARAKALHLYLLNAFQTQSSPSPFKFFTSSSHRMFSSSLLLQELPVSLVVKLVPILSKNEEFEQFQATPRAMEASMGQAPLVIRRLMQVGHQFFRMKVYQIVETLCLLKLLVPLEKSDQPTDYYQTTSNGDTTYYMPCRMSLYVSLFSLANEAIVYKFSQTPPNLPPALAKWPLTNENDAQRFWVELKRASIPNPDAPPTQKDDDFTSTERVLQTPKIWHLLSDQSKWHDDIQLTPTQREYIVRFDAQQIDPPINIETDHETISRIAHILVTSPEAVQKALKESRNSIKLAKERRERRARIAAKKRCKQLKQVDPAELKTIQEEAARILSHKAKNALNQKEKDWSSIINRFKSRTGLSEIDQEILADLHTLFTTPNRGINATQLESELNEWFKRKEASKYQISDAVIECEQFVTQIDNKIGGFKRDLLPMLPSVKAKRIKILGAQSQSRDSKKGFERRVLPDKPKRHSVVAARAIRAQPDAIIGCRPAPLASSTGKRSRMEWNETLDEILRDMIAILRARAYATSAHVLPWPIALEVFKGSKVYMLKNRCLRLERDPVEKNYLNLLTEAWTQLYFEKRGKVPELADPLPTVPAELNGGLALDYLRANIDKSYLRSQATMIQKDEDNSEDLLPHTYAQLSSKYRVKRMTHARRSERWNDIYLPTNSTTREEALKNEALSASNCQLKIAKAKFLPHEVQRACEAIKILTSTPIKTYSATVAARVLSQYSNAILASATTHLFMSGILAIAGKLDYKKRLLGQSYRYMDKYISCPDTRVVQEAREQSLTRLRVMAESSLNSEFNWPLLAKDADNAALLHAYSRGQVSLKLNPKVNRNKLWNFSSFYKTRKYGDDCIENAVTIALGDSSVPSTSLPPNPLLNPLHLDMIDQTILQEGFDGVTPEHLTILLVNQMSEKHIGLGVEILTKANPPKVHWVCDEMKLLLISSEFLEHWAIRVYPKHTIDSNDSIQATESARPVTDGPKYLIPRLWHDLDGIVVQPMWKLSLNRVESLILQLPGLPYAELQRHVNFYLNPLELEDVMEELIQTGKTKLSTYGITTGFDTSATTRTASTNQLQVSIIEHLLAGVTSLDFTKTSIQSMSPPQNLSHPLTHHIIPKSIVRAAILIRINTLACGHSAVCLELLNGFIPLLSNSITPIIPLCGTISASGALSPVAYIAGSLIGHPDVFVIDCSP</sequence>
<dbReference type="PANTHER" id="PTHR15180:SF1">
    <property type="entry name" value="GENERAL TRANSCRIPTION FACTOR 3C POLYPEPTIDE 1"/>
    <property type="match status" value="1"/>
</dbReference>
<feature type="domain" description="Transcription factor tau subunit sfc3/Tfc3 C-terminal" evidence="3">
    <location>
        <begin position="1066"/>
        <end position="1452"/>
    </location>
</feature>
<comment type="similarity">
    <text evidence="1">Belongs to the PAL/histidase family.</text>
</comment>
<dbReference type="Pfam" id="PF20222">
    <property type="entry name" value="DUF6581"/>
    <property type="match status" value="1"/>
</dbReference>
<dbReference type="InterPro" id="IPR044210">
    <property type="entry name" value="Tfc3-like"/>
</dbReference>
<dbReference type="Gene3D" id="1.10.275.10">
    <property type="entry name" value="Fumarase/aspartase (N-terminal domain)"/>
    <property type="match status" value="1"/>
</dbReference>
<protein>
    <recommendedName>
        <fullName evidence="3">Transcription factor tau subunit sfc3/Tfc3 C-terminal domain-containing protein</fullName>
    </recommendedName>
</protein>
<feature type="compositionally biased region" description="Polar residues" evidence="2">
    <location>
        <begin position="528"/>
        <end position="538"/>
    </location>
</feature>
<keyword evidence="5" id="KW-1185">Reference proteome</keyword>
<feature type="compositionally biased region" description="Polar residues" evidence="2">
    <location>
        <begin position="216"/>
        <end position="225"/>
    </location>
</feature>
<dbReference type="SUPFAM" id="SSF48557">
    <property type="entry name" value="L-aspartase-like"/>
    <property type="match status" value="1"/>
</dbReference>
<feature type="region of interest" description="Disordered" evidence="2">
    <location>
        <begin position="215"/>
        <end position="239"/>
    </location>
</feature>
<dbReference type="GO" id="GO:0003677">
    <property type="term" value="F:DNA binding"/>
    <property type="evidence" value="ECO:0007669"/>
    <property type="project" value="InterPro"/>
</dbReference>
<evidence type="ECO:0000256" key="1">
    <source>
        <dbReference type="ARBA" id="ARBA00007238"/>
    </source>
</evidence>
<dbReference type="PANTHER" id="PTHR15180">
    <property type="entry name" value="GENERAL TRANSCRIPTION FACTOR 3C POLYPEPTIDE 1"/>
    <property type="match status" value="1"/>
</dbReference>
<evidence type="ECO:0000256" key="2">
    <source>
        <dbReference type="SAM" id="MobiDB-lite"/>
    </source>
</evidence>
<accession>A0A9Q3BJC0</accession>
<dbReference type="InterPro" id="IPR001106">
    <property type="entry name" value="Aromatic_Lyase"/>
</dbReference>
<evidence type="ECO:0000259" key="3">
    <source>
        <dbReference type="Pfam" id="PF20222"/>
    </source>
</evidence>
<dbReference type="EMBL" id="AVOT02001188">
    <property type="protein sequence ID" value="MBW0466022.1"/>
    <property type="molecule type" value="Genomic_DNA"/>
</dbReference>
<gene>
    <name evidence="4" type="ORF">O181_005737</name>
</gene>
<dbReference type="GO" id="GO:0000127">
    <property type="term" value="C:transcription factor TFIIIC complex"/>
    <property type="evidence" value="ECO:0007669"/>
    <property type="project" value="InterPro"/>
</dbReference>
<dbReference type="InterPro" id="IPR046488">
    <property type="entry name" value="Sfc3/Tfc3_C"/>
</dbReference>
<feature type="compositionally biased region" description="Basic and acidic residues" evidence="2">
    <location>
        <begin position="304"/>
        <end position="313"/>
    </location>
</feature>
<reference evidence="4" key="1">
    <citation type="submission" date="2021-03" db="EMBL/GenBank/DDBJ databases">
        <title>Draft genome sequence of rust myrtle Austropuccinia psidii MF-1, a brazilian biotype.</title>
        <authorList>
            <person name="Quecine M.C."/>
            <person name="Pachon D.M.R."/>
            <person name="Bonatelli M.L."/>
            <person name="Correr F.H."/>
            <person name="Franceschini L.M."/>
            <person name="Leite T.F."/>
            <person name="Margarido G.R.A."/>
            <person name="Almeida C.A."/>
            <person name="Ferrarezi J.A."/>
            <person name="Labate C.A."/>
        </authorList>
    </citation>
    <scope>NUCLEOTIDE SEQUENCE</scope>
    <source>
        <strain evidence="4">MF-1</strain>
    </source>
</reference>
<feature type="region of interest" description="Disordered" evidence="2">
    <location>
        <begin position="275"/>
        <end position="313"/>
    </location>
</feature>
<dbReference type="Proteomes" id="UP000765509">
    <property type="component" value="Unassembled WGS sequence"/>
</dbReference>
<proteinExistence type="inferred from homology"/>
<dbReference type="InterPro" id="IPR024083">
    <property type="entry name" value="Fumarase/histidase_N"/>
</dbReference>
<dbReference type="InterPro" id="IPR008948">
    <property type="entry name" value="L-Aspartase-like"/>
</dbReference>
<dbReference type="OrthoDB" id="68020at2759"/>
<dbReference type="GO" id="GO:0042791">
    <property type="term" value="P:5S class rRNA transcription by RNA polymerase III"/>
    <property type="evidence" value="ECO:0007669"/>
    <property type="project" value="TreeGrafter"/>
</dbReference>
<feature type="compositionally biased region" description="Polar residues" evidence="2">
    <location>
        <begin position="277"/>
        <end position="289"/>
    </location>
</feature>
<evidence type="ECO:0000313" key="4">
    <source>
        <dbReference type="EMBL" id="MBW0466022.1"/>
    </source>
</evidence>
<dbReference type="GO" id="GO:0003824">
    <property type="term" value="F:catalytic activity"/>
    <property type="evidence" value="ECO:0007669"/>
    <property type="project" value="InterPro"/>
</dbReference>
<feature type="region of interest" description="Disordered" evidence="2">
    <location>
        <begin position="506"/>
        <end position="539"/>
    </location>
</feature>
<feature type="non-terminal residue" evidence="4">
    <location>
        <position position="1758"/>
    </location>
</feature>
<evidence type="ECO:0000313" key="5">
    <source>
        <dbReference type="Proteomes" id="UP000765509"/>
    </source>
</evidence>
<comment type="caution">
    <text evidence="4">The sequence shown here is derived from an EMBL/GenBank/DDBJ whole genome shotgun (WGS) entry which is preliminary data.</text>
</comment>
<dbReference type="GO" id="GO:0006384">
    <property type="term" value="P:transcription initiation at RNA polymerase III promoter"/>
    <property type="evidence" value="ECO:0007669"/>
    <property type="project" value="InterPro"/>
</dbReference>